<dbReference type="RefSeq" id="WP_349638894.1">
    <property type="nucleotide sequence ID" value="NZ_CP090958.1"/>
</dbReference>
<evidence type="ECO:0000313" key="5">
    <source>
        <dbReference type="Proteomes" id="UP001209083"/>
    </source>
</evidence>
<reference evidence="4 5" key="1">
    <citation type="submission" date="2023-05" db="EMBL/GenBank/DDBJ databases">
        <title>Lithophilousrod everest ZFBP1038 complete genpme.</title>
        <authorList>
            <person name="Tian M."/>
        </authorList>
    </citation>
    <scope>NUCLEOTIDE SEQUENCE [LARGE SCALE GENOMIC DNA]</scope>
    <source>
        <strain evidence="4 5">ZFBP1038</strain>
    </source>
</reference>
<evidence type="ECO:0000313" key="4">
    <source>
        <dbReference type="EMBL" id="WGW12096.1"/>
    </source>
</evidence>
<dbReference type="PANTHER" id="PTHR10434:SF11">
    <property type="entry name" value="1-ACYL-SN-GLYCEROL-3-PHOSPHATE ACYLTRANSFERASE"/>
    <property type="match status" value="1"/>
</dbReference>
<dbReference type="GO" id="GO:0016746">
    <property type="term" value="F:acyltransferase activity"/>
    <property type="evidence" value="ECO:0007669"/>
    <property type="project" value="UniProtKB-KW"/>
</dbReference>
<protein>
    <submittedName>
        <fullName evidence="4">Lysophospholipid acyltransferase family protein</fullName>
    </submittedName>
</protein>
<name>A0ABY8QTD1_9MICO</name>
<dbReference type="PANTHER" id="PTHR10434">
    <property type="entry name" value="1-ACYL-SN-GLYCEROL-3-PHOSPHATE ACYLTRANSFERASE"/>
    <property type="match status" value="1"/>
</dbReference>
<dbReference type="CDD" id="cd07989">
    <property type="entry name" value="LPLAT_AGPAT-like"/>
    <property type="match status" value="1"/>
</dbReference>
<dbReference type="EMBL" id="CP090958">
    <property type="protein sequence ID" value="WGW12096.1"/>
    <property type="molecule type" value="Genomic_DNA"/>
</dbReference>
<organism evidence="4 5">
    <name type="scientific">Saxibacter everestensis</name>
    <dbReference type="NCBI Taxonomy" id="2909229"/>
    <lineage>
        <taxon>Bacteria</taxon>
        <taxon>Bacillati</taxon>
        <taxon>Actinomycetota</taxon>
        <taxon>Actinomycetes</taxon>
        <taxon>Micrococcales</taxon>
        <taxon>Brevibacteriaceae</taxon>
        <taxon>Saxibacter</taxon>
    </lineage>
</organism>
<evidence type="ECO:0000259" key="3">
    <source>
        <dbReference type="SMART" id="SM00563"/>
    </source>
</evidence>
<evidence type="ECO:0000256" key="2">
    <source>
        <dbReference type="ARBA" id="ARBA00023315"/>
    </source>
</evidence>
<sequence length="226" mass="24624">MLGLLRVLILAPLFRVAFRPTVIGRRNVPRRGPVIIASNHLSFIDSVVLTLLAPRRVAFLAKSEYFTGRGLKGWISRTFFTAVGAIPVDRGAIQAARDSLKRGQQTLEAGHAFAIYPEGTRSRDGRLYKGRTGVGWLATATGAPIVPVALAGTENLQPVGKRWLRRAKVTVKFGNPIWLQDIELPQAQAQVRRALTDAVMGKIHGLSGQELADSYNVPPNKDAIEG</sequence>
<keyword evidence="2 4" id="KW-0012">Acyltransferase</keyword>
<dbReference type="SUPFAM" id="SSF69593">
    <property type="entry name" value="Glycerol-3-phosphate (1)-acyltransferase"/>
    <property type="match status" value="1"/>
</dbReference>
<keyword evidence="5" id="KW-1185">Reference proteome</keyword>
<evidence type="ECO:0000256" key="1">
    <source>
        <dbReference type="ARBA" id="ARBA00022679"/>
    </source>
</evidence>
<dbReference type="Pfam" id="PF01553">
    <property type="entry name" value="Acyltransferase"/>
    <property type="match status" value="1"/>
</dbReference>
<accession>A0ABY8QTD1</accession>
<feature type="domain" description="Phospholipid/glycerol acyltransferase" evidence="3">
    <location>
        <begin position="34"/>
        <end position="153"/>
    </location>
</feature>
<dbReference type="SMART" id="SM00563">
    <property type="entry name" value="PlsC"/>
    <property type="match status" value="1"/>
</dbReference>
<keyword evidence="1" id="KW-0808">Transferase</keyword>
<proteinExistence type="predicted"/>
<dbReference type="InterPro" id="IPR002123">
    <property type="entry name" value="Plipid/glycerol_acylTrfase"/>
</dbReference>
<gene>
    <name evidence="4" type="ORF">LWF01_18765</name>
</gene>
<dbReference type="Proteomes" id="UP001209083">
    <property type="component" value="Chromosome"/>
</dbReference>